<evidence type="ECO:0000256" key="9">
    <source>
        <dbReference type="PROSITE-ProRule" id="PRU00176"/>
    </source>
</evidence>
<feature type="region of interest" description="Disordered" evidence="10">
    <location>
        <begin position="1691"/>
        <end position="1761"/>
    </location>
</feature>
<feature type="compositionally biased region" description="Polar residues" evidence="10">
    <location>
        <begin position="2122"/>
        <end position="2138"/>
    </location>
</feature>
<dbReference type="PROSITE" id="PS51194">
    <property type="entry name" value="HELICASE_CTER"/>
    <property type="match status" value="1"/>
</dbReference>
<dbReference type="RefSeq" id="XP_025516913.1">
    <property type="nucleotide sequence ID" value="XM_025665000.1"/>
</dbReference>
<keyword evidence="8" id="KW-0067">ATP-binding</keyword>
<dbReference type="GO" id="GO:0031124">
    <property type="term" value="P:mRNA 3'-end processing"/>
    <property type="evidence" value="ECO:0007669"/>
    <property type="project" value="InterPro"/>
</dbReference>
<keyword evidence="3" id="KW-0479">Metal-binding</keyword>
<dbReference type="Pfam" id="PF00176">
    <property type="entry name" value="SNF2-rel_dom"/>
    <property type="match status" value="1"/>
</dbReference>
<feature type="domain" description="Helicase C-terminal" evidence="12">
    <location>
        <begin position="2275"/>
        <end position="2439"/>
    </location>
</feature>
<gene>
    <name evidence="13" type="ORF">BO85DRAFT_518863</name>
</gene>
<evidence type="ECO:0000256" key="7">
    <source>
        <dbReference type="ARBA" id="ARBA00022833"/>
    </source>
</evidence>
<dbReference type="GO" id="GO:0005634">
    <property type="term" value="C:nucleus"/>
    <property type="evidence" value="ECO:0007669"/>
    <property type="project" value="TreeGrafter"/>
</dbReference>
<dbReference type="FunFam" id="1.25.40.630:FF:000003">
    <property type="entry name" value="Polyadenylation factor subunit CstF64, putative"/>
    <property type="match status" value="1"/>
</dbReference>
<dbReference type="GeneID" id="37168402"/>
<feature type="compositionally biased region" description="Basic and acidic residues" evidence="10">
    <location>
        <begin position="1709"/>
        <end position="1723"/>
    </location>
</feature>
<feature type="compositionally biased region" description="Acidic residues" evidence="10">
    <location>
        <begin position="1692"/>
        <end position="1703"/>
    </location>
</feature>
<dbReference type="InterPro" id="IPR027417">
    <property type="entry name" value="P-loop_NTPase"/>
</dbReference>
<dbReference type="GO" id="GO:0032259">
    <property type="term" value="P:methylation"/>
    <property type="evidence" value="ECO:0007669"/>
    <property type="project" value="UniProtKB-KW"/>
</dbReference>
<dbReference type="CDD" id="cd18793">
    <property type="entry name" value="SF2_C_SNF"/>
    <property type="match status" value="1"/>
</dbReference>
<keyword evidence="7" id="KW-0862">Zinc</keyword>
<dbReference type="Pfam" id="PF00145">
    <property type="entry name" value="DNA_methylase"/>
    <property type="match status" value="1"/>
</dbReference>
<dbReference type="InterPro" id="IPR000330">
    <property type="entry name" value="SNF2_N"/>
</dbReference>
<name>A0A8G1R2T1_9EURO</name>
<dbReference type="InterPro" id="IPR000504">
    <property type="entry name" value="RRM_dom"/>
</dbReference>
<keyword evidence="4" id="KW-0547">Nucleotide-binding</keyword>
<dbReference type="GO" id="GO:0008270">
    <property type="term" value="F:zinc ion binding"/>
    <property type="evidence" value="ECO:0007669"/>
    <property type="project" value="UniProtKB-KW"/>
</dbReference>
<dbReference type="SUPFAM" id="SSF54928">
    <property type="entry name" value="RNA-binding domain, RBD"/>
    <property type="match status" value="1"/>
</dbReference>
<dbReference type="InterPro" id="IPR001650">
    <property type="entry name" value="Helicase_C-like"/>
</dbReference>
<dbReference type="GO" id="GO:0016787">
    <property type="term" value="F:hydrolase activity"/>
    <property type="evidence" value="ECO:0007669"/>
    <property type="project" value="UniProtKB-KW"/>
</dbReference>
<feature type="region of interest" description="Disordered" evidence="10">
    <location>
        <begin position="2083"/>
        <end position="2155"/>
    </location>
</feature>
<dbReference type="Pfam" id="PF14304">
    <property type="entry name" value="CSTF_C"/>
    <property type="match status" value="1"/>
</dbReference>
<keyword evidence="14" id="KW-1185">Reference proteome</keyword>
<dbReference type="Gene3D" id="3.40.50.300">
    <property type="entry name" value="P-loop containing nucleotide triphosphate hydrolases"/>
    <property type="match status" value="1"/>
</dbReference>
<keyword evidence="1 13" id="KW-0489">Methyltransferase</keyword>
<dbReference type="InterPro" id="IPR038718">
    <property type="entry name" value="SNF2-like_sf"/>
</dbReference>
<dbReference type="SUPFAM" id="SSF52540">
    <property type="entry name" value="P-loop containing nucleoside triphosphate hydrolases"/>
    <property type="match status" value="2"/>
</dbReference>
<protein>
    <submittedName>
        <fullName evidence="13">C-5 cytosine-specific DNA methylase</fullName>
    </submittedName>
</protein>
<dbReference type="GO" id="GO:0008094">
    <property type="term" value="F:ATP-dependent activity, acting on DNA"/>
    <property type="evidence" value="ECO:0007669"/>
    <property type="project" value="TreeGrafter"/>
</dbReference>
<dbReference type="InterPro" id="IPR049730">
    <property type="entry name" value="SNF2/RAD54-like_C"/>
</dbReference>
<evidence type="ECO:0000313" key="13">
    <source>
        <dbReference type="EMBL" id="RAH58991.1"/>
    </source>
</evidence>
<dbReference type="SMART" id="SM00360">
    <property type="entry name" value="RRM"/>
    <property type="match status" value="1"/>
</dbReference>
<dbReference type="Gene3D" id="3.40.50.10810">
    <property type="entry name" value="Tandem AAA-ATPase domain"/>
    <property type="match status" value="1"/>
</dbReference>
<dbReference type="InterPro" id="IPR029063">
    <property type="entry name" value="SAM-dependent_MTases_sf"/>
</dbReference>
<dbReference type="GO" id="GO:0005524">
    <property type="term" value="F:ATP binding"/>
    <property type="evidence" value="ECO:0007669"/>
    <property type="project" value="UniProtKB-KW"/>
</dbReference>
<dbReference type="PANTHER" id="PTHR45626:SF26">
    <property type="entry name" value="FAMILY HELICASE, PUTATIVE (AFU_ORTHOLOGUE AFUA_2G09120)-RELATED"/>
    <property type="match status" value="1"/>
</dbReference>
<keyword evidence="9" id="KW-0694">RNA-binding</keyword>
<dbReference type="EMBL" id="KZ825059">
    <property type="protein sequence ID" value="RAH58991.1"/>
    <property type="molecule type" value="Genomic_DNA"/>
</dbReference>
<dbReference type="GO" id="GO:0008168">
    <property type="term" value="F:methyltransferase activity"/>
    <property type="evidence" value="ECO:0007669"/>
    <property type="project" value="UniProtKB-KW"/>
</dbReference>
<evidence type="ECO:0000256" key="8">
    <source>
        <dbReference type="ARBA" id="ARBA00022840"/>
    </source>
</evidence>
<dbReference type="InterPro" id="IPR026896">
    <property type="entry name" value="CSTF_C"/>
</dbReference>
<dbReference type="InterPro" id="IPR012677">
    <property type="entry name" value="Nucleotide-bd_a/b_plait_sf"/>
</dbReference>
<dbReference type="PANTHER" id="PTHR45626">
    <property type="entry name" value="TRANSCRIPTION TERMINATION FACTOR 2-RELATED"/>
    <property type="match status" value="1"/>
</dbReference>
<feature type="compositionally biased region" description="Acidic residues" evidence="10">
    <location>
        <begin position="2097"/>
        <end position="2113"/>
    </location>
</feature>
<dbReference type="Proteomes" id="UP000249526">
    <property type="component" value="Unassembled WGS sequence"/>
</dbReference>
<evidence type="ECO:0000313" key="14">
    <source>
        <dbReference type="Proteomes" id="UP000249526"/>
    </source>
</evidence>
<dbReference type="InterPro" id="IPR025742">
    <property type="entry name" value="CSTF2_hinge"/>
</dbReference>
<dbReference type="SUPFAM" id="SSF53335">
    <property type="entry name" value="S-adenosyl-L-methionine-dependent methyltransferases"/>
    <property type="match status" value="1"/>
</dbReference>
<evidence type="ECO:0000259" key="12">
    <source>
        <dbReference type="PROSITE" id="PS51194"/>
    </source>
</evidence>
<sequence length="2456" mass="276691">MAPGAGKSVFLGNIPYNLTEEQVKDILSSAGTVTKFRLMMNPETGKPKGYGFADFADADAAASAVRNLNDYEIMGRKIRVDWPHNNEKDSIPPDYSQLSAPAVQDGSQQQQQQQSAPLPPLPPGVEVPPHLDCPNAISQTLASLPPNQLLDVLSQMKSLVMADPARATELLRQAPQLAYAIFQALLLMNLVDYGALGSVVEQASQPSAPAPPPAAAQAFQPFSAVPGPVSTPPMVNTPFAAAAPPQQPPQAMPGQEELLQQVLSMPQAAIDALPPMERSQIMLLRQQLMQVFQMSSSQKRTLSWSSDLPTRPSKRMAQEMSEDDAILSSDEYESDIIDFERDEPVYPSSEDEYNENGLNLMLPEVVRSQLPSGPRSPRTQLALHLPPLHDLNDIYKSITEKAVELGFYRVLYHLGSRRLRIATVCSGTESPILALEMVQKHLQEQFNMTFEFRHIFSAEIDPLRQAYIQRNFRPPRLFRDVRELNRRVAQTAYGSLEKVPKNPDILVAGFSCVDFSNLNNKRKTLDDKGESGGTFWAIIRYAKAYRPPLIILENVKSAPWKKIQTYWQDIDYHATHLDVDTKAYYLPQTRERGYMLCVDKKAMDKDENSRYQIGRWSRTMTEFRRPASSPAGMFLIDADDKRLEQIETDMATRANLARKPVNWGKYQARHLSYRHDNALGDKRPVSKSQDDGSCQMPDFCWRKWMASLPERIWETLDMNFLRKMAEGYDMHFKERCIELSQGIEREIDVRAPGIVGCITPAGIPYISTRGGPLCGLESLALQGLPLNRLLLTRETQRELQDLAGNAMTSTVVGVAILSALINGHRILKPGQGAPIGKASSRKNHRVLPQDGHMMTPHDIQLTCAARTDISQLQMRAASSARYCVCERQTNISSVIWRCTLCHHTVCSECGGNPSHAFERYDDLHRTMPLDFVSELNRDLPARLVISGISSDCYASLARDTSLHCPAYVWKDFLDIIELAVGDELRILTIKRSEIWTIQYEGKHSFLRLLISASSIEWNLFAKPPKDTPALCLIREILSKPIARMTPVSASLLEGDWEICGPLSSRRTLYFSGSGEKVESHEAKCGLETAEVIGTDRWSEIQVEGPDSAVVGLEADIRGTYDLLPDCGTAHASLHKRSAGEYDRPVFLFLDPTKLGDANKDFFVFAWDHERVRGYEQRQTIAEVSHSWRSPKASEVPQPVHIYFRQWIRAPKVALNLYLPEAPISCERLDEATNITISRSGCHEANIPLLSFKAQPAAMEVLWKKESWEIINPLDSPSLLQDLSWLLQKAAVISGFENWNAVSNPDTPGEDDKPTCTCVPLKPRIIWGRDSRGRIMAYEDPYHAALYERQAKARPPPFLIFRKIDEQGLADLRVTLNVQYLLHQAYDKLMQNSIVKDVSFHWRLVPNSFDSRNVMFPKFKLTDNKTDVAASQPPNFRLALRPEQLKSLSWMVRQEDDDVPPFTEEETEEALLPSLMWRAEGRVTSQKAIRGGVIADDVGYGKTAITLGLIDTQHRRECLPTPAEIDGFIPCKATLIVVPQIMIQQWQSEISKFLGSRLKVLVFAQAGSFAKVTISDVRRSDIILVSWSIFNNPAYYEKLQKFTGTPQAPKKAGRNFDAWFKDAQVALKEQVRILTSQGPSALLASIRLKRQTIKGSQTHLTYCPSRRLRGSQYVKGNHAPEQEGHEVFAEISSAEDTETEDETDTQMLRSKTDKYLKIQSHEKDELVEEPALESDDDTQYEDSATEDKQVRPGLPKTAGRKAKKWDDRKVFNISKSRMQDWGAVRTPFLHMFSFDRLVIDEFTYADPERLSPLLSLKARSKWVLSGTPPLNDFADVNCIAPFLNVHLGVDEDDRRLQNKYVKLRLKQRSAAEAFQSLRAPYSQIWHERRHNLAQRFLDRFARRNVADIDEIPSSEHIIVVQPTPAERVIYLELWRQIMTYNRQLRRCGRGRFSSDQVNRLDEIIGTSSTAEEALLKRCSSLALHGRWNEDGEPELTTCASLIATREDQLNDLKDEMKMELKLAAWLYCRFEFDCEHLDKFIEMFFRDDFGDMAITREVYSFLREAFDASDVDDWVYFFDIPEVPEEPVPGDESSSSDAENDSESSESVANDDLDDSSKPKVAKQSNQQTQAKKTSGSKHSGNDDDDTDVSLPKKPERACEAEPFLREAITAIQRLIGEWQLRKDAIRFLSAVQLLTTGAGLPQCNGCYCGLQGIENANVSGSCGHTLCMDCASKTLAKEECIVYECHGPIKKFNIVAGSMLGEGSVDESAVYGGSKLDKLIEILNGIPNDERALVFIQYPELIKVASKALDLAQIKHTAILSTDRKSMQKIAEFQEASLQEDKVLILNLGGEMAAGLNFQSANHVIFLSPMNAETQYDYESAMTQAIGRSRRYGQRRHVHVYHLLAKHTIDVNIFQQRRDKILIERDGKAELVAHGEALDGKVIKCEGPPLVFDDAF</sequence>
<feature type="compositionally biased region" description="Low complexity" evidence="10">
    <location>
        <begin position="101"/>
        <end position="116"/>
    </location>
</feature>
<keyword evidence="5" id="KW-0863">Zinc-finger</keyword>
<evidence type="ECO:0000256" key="1">
    <source>
        <dbReference type="ARBA" id="ARBA00022603"/>
    </source>
</evidence>
<evidence type="ECO:0000256" key="5">
    <source>
        <dbReference type="ARBA" id="ARBA00022771"/>
    </source>
</evidence>
<dbReference type="GO" id="GO:0006281">
    <property type="term" value="P:DNA repair"/>
    <property type="evidence" value="ECO:0007669"/>
    <property type="project" value="TreeGrafter"/>
</dbReference>
<dbReference type="Pfam" id="PF00271">
    <property type="entry name" value="Helicase_C"/>
    <property type="match status" value="1"/>
</dbReference>
<dbReference type="InterPro" id="IPR014001">
    <property type="entry name" value="Helicase_ATP-bd"/>
</dbReference>
<keyword evidence="6" id="KW-0378">Hydrolase</keyword>
<dbReference type="Pfam" id="PF14327">
    <property type="entry name" value="CSTF2_hinge"/>
    <property type="match status" value="1"/>
</dbReference>
<dbReference type="GO" id="GO:0003723">
    <property type="term" value="F:RNA binding"/>
    <property type="evidence" value="ECO:0007669"/>
    <property type="project" value="UniProtKB-UniRule"/>
</dbReference>
<evidence type="ECO:0000256" key="3">
    <source>
        <dbReference type="ARBA" id="ARBA00022723"/>
    </source>
</evidence>
<dbReference type="InterPro" id="IPR038192">
    <property type="entry name" value="CSTF_C_sf"/>
</dbReference>
<organism evidence="13 14">
    <name type="scientific">Aspergillus piperis CBS 112811</name>
    <dbReference type="NCBI Taxonomy" id="1448313"/>
    <lineage>
        <taxon>Eukaryota</taxon>
        <taxon>Fungi</taxon>
        <taxon>Dikarya</taxon>
        <taxon>Ascomycota</taxon>
        <taxon>Pezizomycotina</taxon>
        <taxon>Eurotiomycetes</taxon>
        <taxon>Eurotiomycetidae</taxon>
        <taxon>Eurotiales</taxon>
        <taxon>Aspergillaceae</taxon>
        <taxon>Aspergillus</taxon>
        <taxon>Aspergillus subgen. Circumdati</taxon>
    </lineage>
</organism>
<feature type="domain" description="RRM" evidence="11">
    <location>
        <begin position="7"/>
        <end position="85"/>
    </location>
</feature>
<evidence type="ECO:0000256" key="10">
    <source>
        <dbReference type="SAM" id="MobiDB-lite"/>
    </source>
</evidence>
<dbReference type="InterPro" id="IPR017907">
    <property type="entry name" value="Znf_RING_CS"/>
</dbReference>
<dbReference type="SMART" id="SM00487">
    <property type="entry name" value="DEXDc"/>
    <property type="match status" value="1"/>
</dbReference>
<evidence type="ECO:0000256" key="4">
    <source>
        <dbReference type="ARBA" id="ARBA00022741"/>
    </source>
</evidence>
<feature type="region of interest" description="Disordered" evidence="10">
    <location>
        <begin position="83"/>
        <end position="132"/>
    </location>
</feature>
<dbReference type="Pfam" id="PF00076">
    <property type="entry name" value="RRM_1"/>
    <property type="match status" value="1"/>
</dbReference>
<proteinExistence type="predicted"/>
<dbReference type="Gene3D" id="1.25.40.630">
    <property type="match status" value="1"/>
</dbReference>
<dbReference type="InterPro" id="IPR035979">
    <property type="entry name" value="RBD_domain_sf"/>
</dbReference>
<evidence type="ECO:0000256" key="6">
    <source>
        <dbReference type="ARBA" id="ARBA00022801"/>
    </source>
</evidence>
<dbReference type="Gene3D" id="3.40.50.150">
    <property type="entry name" value="Vaccinia Virus protein VP39"/>
    <property type="match status" value="1"/>
</dbReference>
<accession>A0A8G1R2T1</accession>
<dbReference type="Gene3D" id="3.30.70.330">
    <property type="match status" value="1"/>
</dbReference>
<dbReference type="InterPro" id="IPR050628">
    <property type="entry name" value="SNF2_RAD54_helicase_TF"/>
</dbReference>
<reference evidence="13 14" key="1">
    <citation type="submission" date="2018-02" db="EMBL/GenBank/DDBJ databases">
        <title>The genomes of Aspergillus section Nigri reveals drivers in fungal speciation.</title>
        <authorList>
            <consortium name="DOE Joint Genome Institute"/>
            <person name="Vesth T.C."/>
            <person name="Nybo J."/>
            <person name="Theobald S."/>
            <person name="Brandl J."/>
            <person name="Frisvad J.C."/>
            <person name="Nielsen K.F."/>
            <person name="Lyhne E.K."/>
            <person name="Kogle M.E."/>
            <person name="Kuo A."/>
            <person name="Riley R."/>
            <person name="Clum A."/>
            <person name="Nolan M."/>
            <person name="Lipzen A."/>
            <person name="Salamov A."/>
            <person name="Henrissat B."/>
            <person name="Wiebenga A."/>
            <person name="De vries R.P."/>
            <person name="Grigoriev I.V."/>
            <person name="Mortensen U.H."/>
            <person name="Andersen M.R."/>
            <person name="Baker S.E."/>
        </authorList>
    </citation>
    <scope>NUCLEOTIDE SEQUENCE [LARGE SCALE GENOMIC DNA]</scope>
    <source>
        <strain evidence="13 14">CBS 112811</strain>
    </source>
</reference>
<dbReference type="PROSITE" id="PS50102">
    <property type="entry name" value="RRM"/>
    <property type="match status" value="1"/>
</dbReference>
<dbReference type="InterPro" id="IPR001525">
    <property type="entry name" value="C5_MeTfrase"/>
</dbReference>
<feature type="compositionally biased region" description="Pro residues" evidence="10">
    <location>
        <begin position="117"/>
        <end position="126"/>
    </location>
</feature>
<evidence type="ECO:0000259" key="11">
    <source>
        <dbReference type="PROSITE" id="PS50102"/>
    </source>
</evidence>
<dbReference type="FunFam" id="3.30.70.330:FF:000219">
    <property type="entry name" value="Putative polyadenylation factor subunit CstF64"/>
    <property type="match status" value="1"/>
</dbReference>
<dbReference type="Gene3D" id="1.10.20.70">
    <property type="entry name" value="Transcription termination and cleavage factor, C-terminal domain"/>
    <property type="match status" value="1"/>
</dbReference>
<evidence type="ECO:0000256" key="2">
    <source>
        <dbReference type="ARBA" id="ARBA00022679"/>
    </source>
</evidence>
<dbReference type="PROSITE" id="PS00518">
    <property type="entry name" value="ZF_RING_1"/>
    <property type="match status" value="1"/>
</dbReference>
<feature type="compositionally biased region" description="Acidic residues" evidence="10">
    <location>
        <begin position="1724"/>
        <end position="1743"/>
    </location>
</feature>
<keyword evidence="2" id="KW-0808">Transferase</keyword>